<geneLocation type="plasmid" evidence="1">
    <name>pPHDP10</name>
</geneLocation>
<organism evidence="1">
    <name type="scientific">Photobacterium damsela subsp. piscicida</name>
    <name type="common">Pasteurella piscicida</name>
    <dbReference type="NCBI Taxonomy" id="38294"/>
    <lineage>
        <taxon>Bacteria</taxon>
        <taxon>Pseudomonadati</taxon>
        <taxon>Pseudomonadota</taxon>
        <taxon>Gammaproteobacteria</taxon>
        <taxon>Vibrionales</taxon>
        <taxon>Vibrionaceae</taxon>
        <taxon>Photobacterium</taxon>
    </lineage>
</organism>
<reference evidence="1" key="1">
    <citation type="journal article" date="2005" name="Mol. Microbiol.">
        <title>AIP56, a novel plasmid-encoded virulence factor of Photobacterium damselae subsp. piscicida with apoptogenic activity against sea bass macrophages and neutrophils.</title>
        <authorList>
            <person name="do Vale A."/>
            <person name="Silva M.T."/>
            <person name="dos Santos N.M."/>
            <person name="Nascimento D.S."/>
            <person name="Reis-Rodrigues P."/>
            <person name="Costa-Ramos C."/>
            <person name="Ellis A.E."/>
            <person name="Azevedo J.E."/>
        </authorList>
    </citation>
    <scope>NUCLEOTIDE SEQUENCE</scope>
    <source>
        <strain evidence="1">MT1415</strain>
        <plasmid evidence="1">pPHDP10</plasmid>
    </source>
</reference>
<accession>Q2VL29</accession>
<dbReference type="EMBL" id="DQ069059">
    <property type="protein sequence ID" value="ABA00998.1"/>
    <property type="molecule type" value="Genomic_DNA"/>
</dbReference>
<dbReference type="AlphaFoldDB" id="Q2VL29"/>
<name>Q2VL29_PHODP</name>
<proteinExistence type="predicted"/>
<evidence type="ECO:0000313" key="1">
    <source>
        <dbReference type="EMBL" id="ABA00998.1"/>
    </source>
</evidence>
<protein>
    <submittedName>
        <fullName evidence="1">Uncharacterized protein</fullName>
    </submittedName>
</protein>
<keyword evidence="1" id="KW-0614">Plasmid</keyword>
<sequence>MALQVFLHSIWIKMFWIERCASPPTKGNSIGGGKGLRENDVMCRPTKAFRLGSRLNDNNLEDCVTGMGGESLYTQRRNARKGKRQIPI</sequence>